<dbReference type="OrthoDB" id="9809799at2"/>
<gene>
    <name evidence="11" type="ORF">ADU59_00745</name>
</gene>
<dbReference type="InterPro" id="IPR043429">
    <property type="entry name" value="ArtM/GltK/GlnP/TcyL/YhdX-like"/>
</dbReference>
<dbReference type="EMBL" id="LGLV01000001">
    <property type="protein sequence ID" value="OBZ97572.1"/>
    <property type="molecule type" value="Genomic_DNA"/>
</dbReference>
<dbReference type="PANTHER" id="PTHR30614">
    <property type="entry name" value="MEMBRANE COMPONENT OF AMINO ACID ABC TRANSPORTER"/>
    <property type="match status" value="1"/>
</dbReference>
<dbReference type="InterPro" id="IPR010065">
    <property type="entry name" value="AA_ABC_transptr_permease_3TM"/>
</dbReference>
<keyword evidence="5 9" id="KW-0812">Transmembrane</keyword>
<evidence type="ECO:0000256" key="3">
    <source>
        <dbReference type="ARBA" id="ARBA00022448"/>
    </source>
</evidence>
<dbReference type="CDD" id="cd06261">
    <property type="entry name" value="TM_PBP2"/>
    <property type="match status" value="1"/>
</dbReference>
<dbReference type="GO" id="GO:0043190">
    <property type="term" value="C:ATP-binding cassette (ABC) transporter complex"/>
    <property type="evidence" value="ECO:0007669"/>
    <property type="project" value="InterPro"/>
</dbReference>
<comment type="subcellular location">
    <subcellularLocation>
        <location evidence="1">Cell inner membrane</location>
        <topology evidence="1">Multi-pass membrane protein</topology>
    </subcellularLocation>
    <subcellularLocation>
        <location evidence="9">Cell membrane</location>
        <topology evidence="9">Multi-pass membrane protein</topology>
    </subcellularLocation>
</comment>
<dbReference type="InterPro" id="IPR035906">
    <property type="entry name" value="MetI-like_sf"/>
</dbReference>
<dbReference type="PATRIC" id="fig|1612624.7.peg.158"/>
<dbReference type="PROSITE" id="PS50928">
    <property type="entry name" value="ABC_TM1"/>
    <property type="match status" value="1"/>
</dbReference>
<evidence type="ECO:0000313" key="12">
    <source>
        <dbReference type="Proteomes" id="UP000093111"/>
    </source>
</evidence>
<comment type="caution">
    <text evidence="11">The sequence shown here is derived from an EMBL/GenBank/DDBJ whole genome shotgun (WGS) entry which is preliminary data.</text>
</comment>
<proteinExistence type="inferred from homology"/>
<evidence type="ECO:0000256" key="6">
    <source>
        <dbReference type="ARBA" id="ARBA00022970"/>
    </source>
</evidence>
<evidence type="ECO:0000256" key="7">
    <source>
        <dbReference type="ARBA" id="ARBA00022989"/>
    </source>
</evidence>
<evidence type="ECO:0000256" key="9">
    <source>
        <dbReference type="RuleBase" id="RU363032"/>
    </source>
</evidence>
<reference evidence="11 12" key="1">
    <citation type="journal article" date="2016" name="Syst. Appl. Microbiol.">
        <title>Pararhizobium polonicum sp. nov. isolated from tumors on stone fruit rootstocks.</title>
        <authorList>
            <person name="Pulawska J."/>
            <person name="Kuzmanovic N."/>
            <person name="Willems A."/>
            <person name="Pothier J.F."/>
        </authorList>
    </citation>
    <scope>NUCLEOTIDE SEQUENCE [LARGE SCALE GENOMIC DNA]</scope>
    <source>
        <strain evidence="11 12">F5.1</strain>
        <plasmid evidence="11">pF5.1a</plasmid>
    </source>
</reference>
<dbReference type="InterPro" id="IPR000515">
    <property type="entry name" value="MetI-like"/>
</dbReference>
<evidence type="ECO:0000256" key="4">
    <source>
        <dbReference type="ARBA" id="ARBA00022475"/>
    </source>
</evidence>
<keyword evidence="6" id="KW-0029">Amino-acid transport</keyword>
<dbReference type="RefSeq" id="WP_068950818.1">
    <property type="nucleotide sequence ID" value="NZ_CM004502.1"/>
</dbReference>
<evidence type="ECO:0000313" key="11">
    <source>
        <dbReference type="EMBL" id="OBZ97572.1"/>
    </source>
</evidence>
<keyword evidence="8 9" id="KW-0472">Membrane</keyword>
<dbReference type="Pfam" id="PF00528">
    <property type="entry name" value="BPD_transp_1"/>
    <property type="match status" value="1"/>
</dbReference>
<evidence type="ECO:0000256" key="8">
    <source>
        <dbReference type="ARBA" id="ARBA00023136"/>
    </source>
</evidence>
<evidence type="ECO:0000256" key="5">
    <source>
        <dbReference type="ARBA" id="ARBA00022692"/>
    </source>
</evidence>
<dbReference type="PANTHER" id="PTHR30614:SF0">
    <property type="entry name" value="L-CYSTINE TRANSPORT SYSTEM PERMEASE PROTEIN TCYL"/>
    <property type="match status" value="1"/>
</dbReference>
<protein>
    <submittedName>
        <fullName evidence="11">Polar amino acid ABC transporter permease</fullName>
    </submittedName>
</protein>
<feature type="transmembrane region" description="Helical" evidence="9">
    <location>
        <begin position="196"/>
        <end position="214"/>
    </location>
</feature>
<dbReference type="Proteomes" id="UP000093111">
    <property type="component" value="Plasmid pF5.1a"/>
</dbReference>
<dbReference type="Gene3D" id="1.10.3720.10">
    <property type="entry name" value="MetI-like"/>
    <property type="match status" value="1"/>
</dbReference>
<feature type="domain" description="ABC transmembrane type-1" evidence="10">
    <location>
        <begin position="27"/>
        <end position="214"/>
    </location>
</feature>
<keyword evidence="7 9" id="KW-1133">Transmembrane helix</keyword>
<accession>A0A1C7P8I3</accession>
<organism evidence="11 12">
    <name type="scientific">Pararhizobium polonicum</name>
    <dbReference type="NCBI Taxonomy" id="1612624"/>
    <lineage>
        <taxon>Bacteria</taxon>
        <taxon>Pseudomonadati</taxon>
        <taxon>Pseudomonadota</taxon>
        <taxon>Alphaproteobacteria</taxon>
        <taxon>Hyphomicrobiales</taxon>
        <taxon>Rhizobiaceae</taxon>
        <taxon>Rhizobium/Agrobacterium group</taxon>
        <taxon>Pararhizobium</taxon>
    </lineage>
</organism>
<feature type="transmembrane region" description="Helical" evidence="9">
    <location>
        <begin position="27"/>
        <end position="51"/>
    </location>
</feature>
<keyword evidence="12" id="KW-1185">Reference proteome</keyword>
<keyword evidence="4" id="KW-1003">Cell membrane</keyword>
<keyword evidence="3 9" id="KW-0813">Transport</keyword>
<keyword evidence="11" id="KW-0614">Plasmid</keyword>
<dbReference type="GO" id="GO:0022857">
    <property type="term" value="F:transmembrane transporter activity"/>
    <property type="evidence" value="ECO:0007669"/>
    <property type="project" value="InterPro"/>
</dbReference>
<geneLocation type="plasmid" evidence="12">
    <name>pf5.1a</name>
</geneLocation>
<evidence type="ECO:0000259" key="10">
    <source>
        <dbReference type="PROSITE" id="PS50928"/>
    </source>
</evidence>
<dbReference type="NCBIfam" id="TIGR01726">
    <property type="entry name" value="HEQRo_perm_3TM"/>
    <property type="match status" value="1"/>
</dbReference>
<dbReference type="AlphaFoldDB" id="A0A1C7P8I3"/>
<dbReference type="SUPFAM" id="SSF161098">
    <property type="entry name" value="MetI-like"/>
    <property type="match status" value="1"/>
</dbReference>
<evidence type="ECO:0000256" key="1">
    <source>
        <dbReference type="ARBA" id="ARBA00004429"/>
    </source>
</evidence>
<feature type="transmembrane region" description="Helical" evidence="9">
    <location>
        <begin position="96"/>
        <end position="122"/>
    </location>
</feature>
<sequence length="227" mass="24750">MNISGLLDLFLNPDVAIRYLPDLLRGLWVTVSLSIVVVLSGLGLGLALAILRLVSHRYLVSLLKLWVDCFRAVPPLAVLLLLFFGLPGLGLRLSAFWVLSFTLTCILAAFSEEIFWAGISAIHKGQWEASRSTGMTNAQTIRYVILPQAFKICIPPLTNRAIAITKNTALGTAIGMPELLNEAQTAQSFSGNATPLILAAVGYLIIFMPVMTLAERLEKRMVWGAGR</sequence>
<comment type="similarity">
    <text evidence="2">Belongs to the binding-protein-dependent transport system permease family. HisMQ subfamily.</text>
</comment>
<dbReference type="GO" id="GO:0006865">
    <property type="term" value="P:amino acid transport"/>
    <property type="evidence" value="ECO:0007669"/>
    <property type="project" value="UniProtKB-KW"/>
</dbReference>
<feature type="transmembrane region" description="Helical" evidence="9">
    <location>
        <begin position="72"/>
        <end position="90"/>
    </location>
</feature>
<name>A0A1C7P8I3_9HYPH</name>
<evidence type="ECO:0000256" key="2">
    <source>
        <dbReference type="ARBA" id="ARBA00010072"/>
    </source>
</evidence>